<organism evidence="2 3">
    <name type="scientific">Bosea rubneri</name>
    <dbReference type="NCBI Taxonomy" id="3075434"/>
    <lineage>
        <taxon>Bacteria</taxon>
        <taxon>Pseudomonadati</taxon>
        <taxon>Pseudomonadota</taxon>
        <taxon>Alphaproteobacteria</taxon>
        <taxon>Hyphomicrobiales</taxon>
        <taxon>Boseaceae</taxon>
        <taxon>Bosea</taxon>
    </lineage>
</organism>
<sequence length="158" mass="16915">MPQRAIDTRVNPSDEIIATKGLTVRFLLTGDDSKGSIAAFELMVPAAQRLPAPAHSHDHYEETIYGIDGVLTWMVDGKQIDVGPGQALCIPRGAVHRFDNYGGEDAKMLCVITPAAIGPAYFREVFGVVDAAAGGPPDRARLAEIMRRHGLTPAVPPT</sequence>
<keyword evidence="3" id="KW-1185">Reference proteome</keyword>
<evidence type="ECO:0000313" key="3">
    <source>
        <dbReference type="Proteomes" id="UP001254257"/>
    </source>
</evidence>
<dbReference type="InterPro" id="IPR053146">
    <property type="entry name" value="QDO-like"/>
</dbReference>
<protein>
    <submittedName>
        <fullName evidence="2">Cupin domain-containing protein</fullName>
    </submittedName>
</protein>
<dbReference type="InterPro" id="IPR011051">
    <property type="entry name" value="RmlC_Cupin_sf"/>
</dbReference>
<dbReference type="RefSeq" id="WP_316017062.1">
    <property type="nucleotide sequence ID" value="NZ_JAWDID010000004.1"/>
</dbReference>
<feature type="domain" description="Cupin type-2" evidence="1">
    <location>
        <begin position="52"/>
        <end position="111"/>
    </location>
</feature>
<evidence type="ECO:0000313" key="2">
    <source>
        <dbReference type="EMBL" id="MDU0339148.1"/>
    </source>
</evidence>
<dbReference type="EMBL" id="JAWDID010000004">
    <property type="protein sequence ID" value="MDU0339148.1"/>
    <property type="molecule type" value="Genomic_DNA"/>
</dbReference>
<reference evidence="2 3" key="1">
    <citation type="submission" date="2023-09" db="EMBL/GenBank/DDBJ databases">
        <title>Whole genome shotgun sequencing (WGS) of Bosea sp. ZW T0_25, isolated from stored onions (Allium cepa).</title>
        <authorList>
            <person name="Stoll D.A."/>
            <person name="Huch M."/>
        </authorList>
    </citation>
    <scope>NUCLEOTIDE SEQUENCE [LARGE SCALE GENOMIC DNA]</scope>
    <source>
        <strain evidence="2 3">ZW T0_25</strain>
    </source>
</reference>
<proteinExistence type="predicted"/>
<dbReference type="SUPFAM" id="SSF51182">
    <property type="entry name" value="RmlC-like cupins"/>
    <property type="match status" value="1"/>
</dbReference>
<dbReference type="Pfam" id="PF07883">
    <property type="entry name" value="Cupin_2"/>
    <property type="match status" value="1"/>
</dbReference>
<dbReference type="PANTHER" id="PTHR36440:SF1">
    <property type="entry name" value="PUTATIVE (AFU_ORTHOLOGUE AFUA_8G07350)-RELATED"/>
    <property type="match status" value="1"/>
</dbReference>
<accession>A0ABU3S2Y3</accession>
<dbReference type="PANTHER" id="PTHR36440">
    <property type="entry name" value="PUTATIVE (AFU_ORTHOLOGUE AFUA_8G07350)-RELATED"/>
    <property type="match status" value="1"/>
</dbReference>
<dbReference type="InterPro" id="IPR013096">
    <property type="entry name" value="Cupin_2"/>
</dbReference>
<dbReference type="Gene3D" id="2.60.120.10">
    <property type="entry name" value="Jelly Rolls"/>
    <property type="match status" value="1"/>
</dbReference>
<gene>
    <name evidence="2" type="ORF">RKE40_04630</name>
</gene>
<dbReference type="Proteomes" id="UP001254257">
    <property type="component" value="Unassembled WGS sequence"/>
</dbReference>
<evidence type="ECO:0000259" key="1">
    <source>
        <dbReference type="Pfam" id="PF07883"/>
    </source>
</evidence>
<comment type="caution">
    <text evidence="2">The sequence shown here is derived from an EMBL/GenBank/DDBJ whole genome shotgun (WGS) entry which is preliminary data.</text>
</comment>
<name>A0ABU3S2Y3_9HYPH</name>
<dbReference type="InterPro" id="IPR014710">
    <property type="entry name" value="RmlC-like_jellyroll"/>
</dbReference>